<dbReference type="PROSITE" id="PS51797">
    <property type="entry name" value="TCTP_3"/>
    <property type="match status" value="1"/>
</dbReference>
<name>A0A0P7BAL7_9HYPO</name>
<protein>
    <recommendedName>
        <fullName evidence="1">Translationally-controlled tumor protein homolog</fullName>
    </recommendedName>
</protein>
<comment type="similarity">
    <text evidence="2">Belongs to the TCTP family.</text>
</comment>
<dbReference type="PRINTS" id="PR01653">
    <property type="entry name" value="TCTPROTEIN"/>
</dbReference>
<dbReference type="EMBL" id="LKCW01000160">
    <property type="protein sequence ID" value="KPM37606.1"/>
    <property type="molecule type" value="Genomic_DNA"/>
</dbReference>
<dbReference type="SUPFAM" id="SSF51316">
    <property type="entry name" value="Mss4-like"/>
    <property type="match status" value="1"/>
</dbReference>
<accession>A0A0P7BAL7</accession>
<dbReference type="PROSITE" id="PS01003">
    <property type="entry name" value="TCTP_2"/>
    <property type="match status" value="1"/>
</dbReference>
<dbReference type="InterPro" id="IPR011057">
    <property type="entry name" value="Mss4-like_sf"/>
</dbReference>
<dbReference type="AlphaFoldDB" id="A0A0P7BAL7"/>
<sequence length="175" mass="19428">MIIYKDLINDDELISDAYDIKVVDDIVYEVDCAMITEGGVAINIGANASAEDADEGVDDPDVKTVNNVITGQRLQATSFDAASYTAYVKGWMSNLVKKWSDPESKNPKTPEEIKALKGALGSYIKKKILGHFNDYEFFTGEKMDPDAMVVLLNYREDGVTPYVIIFKDGVWAQKL</sequence>
<comment type="caution">
    <text evidence="4">The sequence shown here is derived from an EMBL/GenBank/DDBJ whole genome shotgun (WGS) entry which is preliminary data.</text>
</comment>
<evidence type="ECO:0000259" key="3">
    <source>
        <dbReference type="PROSITE" id="PS51797"/>
    </source>
</evidence>
<dbReference type="FunFam" id="2.170.150.10:FF:000002">
    <property type="entry name" value="Translationally-controlled tumor protein homolog"/>
    <property type="match status" value="1"/>
</dbReference>
<dbReference type="STRING" id="78410.A0A0P7BAL7"/>
<dbReference type="InterPro" id="IPR034737">
    <property type="entry name" value="TCTP"/>
</dbReference>
<keyword evidence="5" id="KW-1185">Reference proteome</keyword>
<proteinExistence type="inferred from homology"/>
<dbReference type="GO" id="GO:0005509">
    <property type="term" value="F:calcium ion binding"/>
    <property type="evidence" value="ECO:0007669"/>
    <property type="project" value="TreeGrafter"/>
</dbReference>
<evidence type="ECO:0000313" key="5">
    <source>
        <dbReference type="Proteomes" id="UP000050424"/>
    </source>
</evidence>
<dbReference type="InterPro" id="IPR018105">
    <property type="entry name" value="Translational_control_tumour_p"/>
</dbReference>
<dbReference type="GO" id="GO:0005737">
    <property type="term" value="C:cytoplasm"/>
    <property type="evidence" value="ECO:0007669"/>
    <property type="project" value="TreeGrafter"/>
</dbReference>
<dbReference type="Proteomes" id="UP000050424">
    <property type="component" value="Unassembled WGS sequence"/>
</dbReference>
<dbReference type="PANTHER" id="PTHR11991">
    <property type="entry name" value="TRANSLATIONALLY CONTROLLED TUMOR PROTEIN-RELATED"/>
    <property type="match status" value="1"/>
</dbReference>
<reference evidence="4 5" key="1">
    <citation type="submission" date="2015-09" db="EMBL/GenBank/DDBJ databases">
        <title>Draft genome of a European isolate of the apple canker pathogen Neonectria ditissima.</title>
        <authorList>
            <person name="Gomez-Cortecero A."/>
            <person name="Harrison R.J."/>
            <person name="Armitage A.D."/>
        </authorList>
    </citation>
    <scope>NUCLEOTIDE SEQUENCE [LARGE SCALE GENOMIC DNA]</scope>
    <source>
        <strain evidence="4 5">R09/05</strain>
    </source>
</reference>
<dbReference type="PROSITE" id="PS01002">
    <property type="entry name" value="TCTP_1"/>
    <property type="match status" value="1"/>
</dbReference>
<dbReference type="Gene3D" id="2.170.150.10">
    <property type="entry name" value="Metal Binding Protein, Guanine Nucleotide Exchange Factor, Chain A"/>
    <property type="match status" value="1"/>
</dbReference>
<evidence type="ECO:0000256" key="2">
    <source>
        <dbReference type="PROSITE-ProRule" id="PRU01133"/>
    </source>
</evidence>
<dbReference type="InterPro" id="IPR011323">
    <property type="entry name" value="Mss4/transl-control_tumour"/>
</dbReference>
<organism evidence="4 5">
    <name type="scientific">Neonectria ditissima</name>
    <dbReference type="NCBI Taxonomy" id="78410"/>
    <lineage>
        <taxon>Eukaryota</taxon>
        <taxon>Fungi</taxon>
        <taxon>Dikarya</taxon>
        <taxon>Ascomycota</taxon>
        <taxon>Pezizomycotina</taxon>
        <taxon>Sordariomycetes</taxon>
        <taxon>Hypocreomycetidae</taxon>
        <taxon>Hypocreales</taxon>
        <taxon>Nectriaceae</taxon>
        <taxon>Neonectria</taxon>
    </lineage>
</organism>
<feature type="domain" description="TCTP" evidence="3">
    <location>
        <begin position="1"/>
        <end position="175"/>
    </location>
</feature>
<gene>
    <name evidence="4" type="ORF">AK830_g8955</name>
</gene>
<evidence type="ECO:0000313" key="4">
    <source>
        <dbReference type="EMBL" id="KPM37606.1"/>
    </source>
</evidence>
<dbReference type="PANTHER" id="PTHR11991:SF0">
    <property type="entry name" value="TRANSLATIONALLY-CONTROLLED TUMOR PROTEIN"/>
    <property type="match status" value="1"/>
</dbReference>
<evidence type="ECO:0000256" key="1">
    <source>
        <dbReference type="ARBA" id="ARBA00014759"/>
    </source>
</evidence>
<dbReference type="InterPro" id="IPR018103">
    <property type="entry name" value="Translation_control_tumour_CS"/>
</dbReference>
<dbReference type="Pfam" id="PF00838">
    <property type="entry name" value="TCTP"/>
    <property type="match status" value="1"/>
</dbReference>
<dbReference type="OrthoDB" id="10248936at2759"/>